<dbReference type="OrthoDB" id="7490805at2759"/>
<dbReference type="AlphaFoldDB" id="A0A4C1UEP2"/>
<evidence type="ECO:0000313" key="7">
    <source>
        <dbReference type="Proteomes" id="UP000299102"/>
    </source>
</evidence>
<dbReference type="Proteomes" id="UP000299102">
    <property type="component" value="Unassembled WGS sequence"/>
</dbReference>
<name>A0A4C1UEP2_EUMVA</name>
<proteinExistence type="predicted"/>
<gene>
    <name evidence="6" type="ORF">EVAR_12620_1</name>
</gene>
<protein>
    <recommendedName>
        <fullName evidence="8">Gustatory receptor</fullName>
    </recommendedName>
</protein>
<evidence type="ECO:0000256" key="3">
    <source>
        <dbReference type="ARBA" id="ARBA00022692"/>
    </source>
</evidence>
<keyword evidence="7" id="KW-1185">Reference proteome</keyword>
<evidence type="ECO:0000256" key="4">
    <source>
        <dbReference type="ARBA" id="ARBA00022989"/>
    </source>
</evidence>
<organism evidence="6 7">
    <name type="scientific">Eumeta variegata</name>
    <name type="common">Bagworm moth</name>
    <name type="synonym">Eumeta japonica</name>
    <dbReference type="NCBI Taxonomy" id="151549"/>
    <lineage>
        <taxon>Eukaryota</taxon>
        <taxon>Metazoa</taxon>
        <taxon>Ecdysozoa</taxon>
        <taxon>Arthropoda</taxon>
        <taxon>Hexapoda</taxon>
        <taxon>Insecta</taxon>
        <taxon>Pterygota</taxon>
        <taxon>Neoptera</taxon>
        <taxon>Endopterygota</taxon>
        <taxon>Lepidoptera</taxon>
        <taxon>Glossata</taxon>
        <taxon>Ditrysia</taxon>
        <taxon>Tineoidea</taxon>
        <taxon>Psychidae</taxon>
        <taxon>Oiketicinae</taxon>
        <taxon>Eumeta</taxon>
    </lineage>
</organism>
<comment type="caution">
    <text evidence="6">The sequence shown here is derived from an EMBL/GenBank/DDBJ whole genome shotgun (WGS) entry which is preliminary data.</text>
</comment>
<accession>A0A4C1UEP2</accession>
<keyword evidence="5" id="KW-0472">Membrane</keyword>
<evidence type="ECO:0000256" key="1">
    <source>
        <dbReference type="ARBA" id="ARBA00004651"/>
    </source>
</evidence>
<dbReference type="InterPro" id="IPR013604">
    <property type="entry name" value="7TM_chemorcpt"/>
</dbReference>
<sequence>MMCVNIALSAACERFYSRVSELKIACVCLLQKSSDVKLRRMAKNVIRLCSVRCEKFRACGLFTVDAALPLRLAGLVATYSIVLLQFEFL</sequence>
<dbReference type="GO" id="GO:0050909">
    <property type="term" value="P:sensory perception of taste"/>
    <property type="evidence" value="ECO:0007669"/>
    <property type="project" value="InterPro"/>
</dbReference>
<dbReference type="Pfam" id="PF08395">
    <property type="entry name" value="7tm_7"/>
    <property type="match status" value="1"/>
</dbReference>
<evidence type="ECO:0000256" key="5">
    <source>
        <dbReference type="ARBA" id="ARBA00023136"/>
    </source>
</evidence>
<evidence type="ECO:0000256" key="2">
    <source>
        <dbReference type="ARBA" id="ARBA00022475"/>
    </source>
</evidence>
<reference evidence="6 7" key="1">
    <citation type="journal article" date="2019" name="Commun. Biol.">
        <title>The bagworm genome reveals a unique fibroin gene that provides high tensile strength.</title>
        <authorList>
            <person name="Kono N."/>
            <person name="Nakamura H."/>
            <person name="Ohtoshi R."/>
            <person name="Tomita M."/>
            <person name="Numata K."/>
            <person name="Arakawa K."/>
        </authorList>
    </citation>
    <scope>NUCLEOTIDE SEQUENCE [LARGE SCALE GENOMIC DNA]</scope>
</reference>
<dbReference type="GO" id="GO:0005886">
    <property type="term" value="C:plasma membrane"/>
    <property type="evidence" value="ECO:0007669"/>
    <property type="project" value="UniProtKB-SubCell"/>
</dbReference>
<dbReference type="EMBL" id="BGZK01000167">
    <property type="protein sequence ID" value="GBP24953.1"/>
    <property type="molecule type" value="Genomic_DNA"/>
</dbReference>
<keyword evidence="4" id="KW-1133">Transmembrane helix</keyword>
<evidence type="ECO:0008006" key="8">
    <source>
        <dbReference type="Google" id="ProtNLM"/>
    </source>
</evidence>
<keyword evidence="3" id="KW-0812">Transmembrane</keyword>
<keyword evidence="2" id="KW-1003">Cell membrane</keyword>
<comment type="subcellular location">
    <subcellularLocation>
        <location evidence="1">Cell membrane</location>
        <topology evidence="1">Multi-pass membrane protein</topology>
    </subcellularLocation>
</comment>
<evidence type="ECO:0000313" key="6">
    <source>
        <dbReference type="EMBL" id="GBP24953.1"/>
    </source>
</evidence>